<dbReference type="EMBL" id="CAJHUC010001807">
    <property type="protein sequence ID" value="CAD7702384.1"/>
    <property type="molecule type" value="Genomic_DNA"/>
</dbReference>
<feature type="compositionally biased region" description="Polar residues" evidence="1">
    <location>
        <begin position="49"/>
        <end position="59"/>
    </location>
</feature>
<organism evidence="2 3">
    <name type="scientific">Ostreobium quekettii</name>
    <dbReference type="NCBI Taxonomy" id="121088"/>
    <lineage>
        <taxon>Eukaryota</taxon>
        <taxon>Viridiplantae</taxon>
        <taxon>Chlorophyta</taxon>
        <taxon>core chlorophytes</taxon>
        <taxon>Ulvophyceae</taxon>
        <taxon>TCBD clade</taxon>
        <taxon>Bryopsidales</taxon>
        <taxon>Ostreobineae</taxon>
        <taxon>Ostreobiaceae</taxon>
        <taxon>Ostreobium</taxon>
    </lineage>
</organism>
<sequence length="120" mass="13828">QRRPQGPIPRFLLLGSRLDSFRKEPSKLRPSETCRRALRPPEGHPSRAAHNTNNSQGQVRNLMEGEFKRRGTPKKGRRTEPGRRLRHSLGDMDIRHLDLDRMTINELRKECAARELSGKG</sequence>
<feature type="compositionally biased region" description="Basic and acidic residues" evidence="1">
    <location>
        <begin position="78"/>
        <end position="89"/>
    </location>
</feature>
<feature type="non-terminal residue" evidence="2">
    <location>
        <position position="1"/>
    </location>
</feature>
<accession>A0A8S1J8J4</accession>
<feature type="non-terminal residue" evidence="2">
    <location>
        <position position="120"/>
    </location>
</feature>
<gene>
    <name evidence="2" type="ORF">OSTQU699_LOCUS7743</name>
</gene>
<reference evidence="2" key="1">
    <citation type="submission" date="2020-12" db="EMBL/GenBank/DDBJ databases">
        <authorList>
            <person name="Iha C."/>
        </authorList>
    </citation>
    <scope>NUCLEOTIDE SEQUENCE</scope>
</reference>
<dbReference type="Proteomes" id="UP000708148">
    <property type="component" value="Unassembled WGS sequence"/>
</dbReference>
<evidence type="ECO:0000313" key="3">
    <source>
        <dbReference type="Proteomes" id="UP000708148"/>
    </source>
</evidence>
<keyword evidence="3" id="KW-1185">Reference proteome</keyword>
<comment type="caution">
    <text evidence="2">The sequence shown here is derived from an EMBL/GenBank/DDBJ whole genome shotgun (WGS) entry which is preliminary data.</text>
</comment>
<dbReference type="AlphaFoldDB" id="A0A8S1J8J4"/>
<evidence type="ECO:0000256" key="1">
    <source>
        <dbReference type="SAM" id="MobiDB-lite"/>
    </source>
</evidence>
<protein>
    <submittedName>
        <fullName evidence="2">Uncharacterized protein</fullName>
    </submittedName>
</protein>
<evidence type="ECO:0000313" key="2">
    <source>
        <dbReference type="EMBL" id="CAD7702384.1"/>
    </source>
</evidence>
<feature type="region of interest" description="Disordered" evidence="1">
    <location>
        <begin position="22"/>
        <end position="89"/>
    </location>
</feature>
<proteinExistence type="predicted"/>
<name>A0A8S1J8J4_9CHLO</name>
<feature type="compositionally biased region" description="Basic and acidic residues" evidence="1">
    <location>
        <begin position="22"/>
        <end position="45"/>
    </location>
</feature>